<evidence type="ECO:0000256" key="1">
    <source>
        <dbReference type="ARBA" id="ARBA00004196"/>
    </source>
</evidence>
<dbReference type="FunFam" id="3.10.105.10:FF:000001">
    <property type="entry name" value="Oligopeptide ABC transporter, oligopeptide-binding protein"/>
    <property type="match status" value="1"/>
</dbReference>
<evidence type="ECO:0000313" key="7">
    <source>
        <dbReference type="EMBL" id="PTU30731.1"/>
    </source>
</evidence>
<dbReference type="SUPFAM" id="SSF53850">
    <property type="entry name" value="Periplasmic binding protein-like II"/>
    <property type="match status" value="1"/>
</dbReference>
<dbReference type="PANTHER" id="PTHR30290:SF10">
    <property type="entry name" value="PERIPLASMIC OLIGOPEPTIDE-BINDING PROTEIN-RELATED"/>
    <property type="match status" value="1"/>
</dbReference>
<protein>
    <submittedName>
        <fullName evidence="7">Peptide ABC transporter substrate-binding protein</fullName>
    </submittedName>
</protein>
<proteinExistence type="inferred from homology"/>
<dbReference type="GO" id="GO:0030288">
    <property type="term" value="C:outer membrane-bounded periplasmic space"/>
    <property type="evidence" value="ECO:0007669"/>
    <property type="project" value="TreeGrafter"/>
</dbReference>
<organism evidence="7 8">
    <name type="scientific">Stenotrophobium rhamnosiphilum</name>
    <dbReference type="NCBI Taxonomy" id="2029166"/>
    <lineage>
        <taxon>Bacteria</taxon>
        <taxon>Pseudomonadati</taxon>
        <taxon>Pseudomonadota</taxon>
        <taxon>Gammaproteobacteria</taxon>
        <taxon>Nevskiales</taxon>
        <taxon>Nevskiaceae</taxon>
        <taxon>Stenotrophobium</taxon>
    </lineage>
</organism>
<dbReference type="Proteomes" id="UP000244248">
    <property type="component" value="Unassembled WGS sequence"/>
</dbReference>
<dbReference type="GO" id="GO:0015833">
    <property type="term" value="P:peptide transport"/>
    <property type="evidence" value="ECO:0007669"/>
    <property type="project" value="TreeGrafter"/>
</dbReference>
<comment type="similarity">
    <text evidence="2">Belongs to the bacterial solute-binding protein 5 family.</text>
</comment>
<gene>
    <name evidence="7" type="ORF">CJD38_14670</name>
</gene>
<keyword evidence="3" id="KW-0813">Transport</keyword>
<evidence type="ECO:0000256" key="4">
    <source>
        <dbReference type="ARBA" id="ARBA00022729"/>
    </source>
</evidence>
<feature type="signal peptide" evidence="5">
    <location>
        <begin position="1"/>
        <end position="19"/>
    </location>
</feature>
<evidence type="ECO:0000256" key="5">
    <source>
        <dbReference type="SAM" id="SignalP"/>
    </source>
</evidence>
<name>A0A2T5MDS1_9GAMM</name>
<dbReference type="InterPro" id="IPR030678">
    <property type="entry name" value="Peptide/Ni-bd"/>
</dbReference>
<comment type="subcellular location">
    <subcellularLocation>
        <location evidence="1">Cell envelope</location>
    </subcellularLocation>
</comment>
<dbReference type="GO" id="GO:0043190">
    <property type="term" value="C:ATP-binding cassette (ABC) transporter complex"/>
    <property type="evidence" value="ECO:0007669"/>
    <property type="project" value="InterPro"/>
</dbReference>
<dbReference type="Gene3D" id="3.40.190.10">
    <property type="entry name" value="Periplasmic binding protein-like II"/>
    <property type="match status" value="1"/>
</dbReference>
<sequence length="528" mass="60395">MRSLFLALTLLLSCTTAWSQTLAREQVLHKGNGPEPEALDPHRAEGVNTSNILRDLFEGLTSEAPDGHLIPGVAQSWELSEDGKTYTFHLRENARWSNGDALTASDFVYSLQRSADPATASNYSSILEPIENAAEVTTGKLPPSRLAVFAPDAHTLVIRLRAVTPYFLGLLNHASTYPVHRPSIEKYGARAFRAENIVGNGAYKATEWVVQSHVLLSRNRQYWDDAHTTIERVYYHATEDLSSEFKRYRAGEIDWTESVPVTQVRWIRKNIPQEFRVSPYLGVYYYGLNLTQPPFKNNPKLRRALSLAIDREVIVKKVIGTGELPAYSWVPPIPGYKQQTAEWGAWPREKRLAEARRLYAEAGYSAANPVEVEIRYNTSEDHKKIALVIAAMWKQYLGVKTRLVNQEFKVFLRDRTQKKITQAFRSGWIGDFNDPYTFSELLYSKNGRNDMGYVNVNYDSLLEQAATEIDATRRMQYLEQAEHLMLEDQPMIPLYFYVNKRLAKPYVVGWQGNIMDHHYTKNMKVLAH</sequence>
<feature type="chain" id="PRO_5015499432" evidence="5">
    <location>
        <begin position="20"/>
        <end position="528"/>
    </location>
</feature>
<dbReference type="RefSeq" id="WP_107941104.1">
    <property type="nucleotide sequence ID" value="NZ_QANS01000005.1"/>
</dbReference>
<reference evidence="7 8" key="1">
    <citation type="submission" date="2018-04" db="EMBL/GenBank/DDBJ databases">
        <title>Novel species isolated from glacier.</title>
        <authorList>
            <person name="Liu Q."/>
            <person name="Xin Y.-H."/>
        </authorList>
    </citation>
    <scope>NUCLEOTIDE SEQUENCE [LARGE SCALE GENOMIC DNA]</scope>
    <source>
        <strain evidence="7 8">GT1R17</strain>
    </source>
</reference>
<dbReference type="Pfam" id="PF00496">
    <property type="entry name" value="SBP_bac_5"/>
    <property type="match status" value="1"/>
</dbReference>
<dbReference type="CDD" id="cd08504">
    <property type="entry name" value="PBP2_OppA"/>
    <property type="match status" value="1"/>
</dbReference>
<dbReference type="InterPro" id="IPR000914">
    <property type="entry name" value="SBP_5_dom"/>
</dbReference>
<dbReference type="EMBL" id="QANS01000005">
    <property type="protein sequence ID" value="PTU30731.1"/>
    <property type="molecule type" value="Genomic_DNA"/>
</dbReference>
<dbReference type="InterPro" id="IPR039424">
    <property type="entry name" value="SBP_5"/>
</dbReference>
<evidence type="ECO:0000313" key="8">
    <source>
        <dbReference type="Proteomes" id="UP000244248"/>
    </source>
</evidence>
<evidence type="ECO:0000256" key="2">
    <source>
        <dbReference type="ARBA" id="ARBA00005695"/>
    </source>
</evidence>
<feature type="domain" description="Solute-binding protein family 5" evidence="6">
    <location>
        <begin position="69"/>
        <end position="449"/>
    </location>
</feature>
<dbReference type="AlphaFoldDB" id="A0A2T5MDS1"/>
<evidence type="ECO:0000259" key="6">
    <source>
        <dbReference type="Pfam" id="PF00496"/>
    </source>
</evidence>
<keyword evidence="8" id="KW-1185">Reference proteome</keyword>
<accession>A0A2T5MDS1</accession>
<dbReference type="PIRSF" id="PIRSF002741">
    <property type="entry name" value="MppA"/>
    <property type="match status" value="1"/>
</dbReference>
<dbReference type="PANTHER" id="PTHR30290">
    <property type="entry name" value="PERIPLASMIC BINDING COMPONENT OF ABC TRANSPORTER"/>
    <property type="match status" value="1"/>
</dbReference>
<keyword evidence="4 5" id="KW-0732">Signal</keyword>
<dbReference type="GO" id="GO:1904680">
    <property type="term" value="F:peptide transmembrane transporter activity"/>
    <property type="evidence" value="ECO:0007669"/>
    <property type="project" value="TreeGrafter"/>
</dbReference>
<dbReference type="Gene3D" id="3.90.76.10">
    <property type="entry name" value="Dipeptide-binding Protein, Domain 1"/>
    <property type="match status" value="1"/>
</dbReference>
<dbReference type="FunFam" id="3.90.76.10:FF:000001">
    <property type="entry name" value="Oligopeptide ABC transporter substrate-binding protein"/>
    <property type="match status" value="1"/>
</dbReference>
<comment type="caution">
    <text evidence="7">The sequence shown here is derived from an EMBL/GenBank/DDBJ whole genome shotgun (WGS) entry which is preliminary data.</text>
</comment>
<dbReference type="Gene3D" id="3.10.105.10">
    <property type="entry name" value="Dipeptide-binding Protein, Domain 3"/>
    <property type="match status" value="1"/>
</dbReference>
<dbReference type="OrthoDB" id="9801912at2"/>
<evidence type="ECO:0000256" key="3">
    <source>
        <dbReference type="ARBA" id="ARBA00022448"/>
    </source>
</evidence>